<evidence type="ECO:0000313" key="2">
    <source>
        <dbReference type="Proteomes" id="UP000789396"/>
    </source>
</evidence>
<keyword evidence="2" id="KW-1185">Reference proteome</keyword>
<dbReference type="Proteomes" id="UP000789396">
    <property type="component" value="Unassembled WGS sequence"/>
</dbReference>
<reference evidence="1" key="1">
    <citation type="submission" date="2021-06" db="EMBL/GenBank/DDBJ databases">
        <authorList>
            <person name="Kallberg Y."/>
            <person name="Tangrot J."/>
            <person name="Rosling A."/>
        </authorList>
    </citation>
    <scope>NUCLEOTIDE SEQUENCE</scope>
    <source>
        <strain evidence="1">IN212</strain>
    </source>
</reference>
<organism evidence="1 2">
    <name type="scientific">Racocetra fulgida</name>
    <dbReference type="NCBI Taxonomy" id="60492"/>
    <lineage>
        <taxon>Eukaryota</taxon>
        <taxon>Fungi</taxon>
        <taxon>Fungi incertae sedis</taxon>
        <taxon>Mucoromycota</taxon>
        <taxon>Glomeromycotina</taxon>
        <taxon>Glomeromycetes</taxon>
        <taxon>Diversisporales</taxon>
        <taxon>Gigasporaceae</taxon>
        <taxon>Racocetra</taxon>
    </lineage>
</organism>
<gene>
    <name evidence="1" type="ORF">RFULGI_LOCUS17065</name>
</gene>
<dbReference type="EMBL" id="CAJVPZ010064506">
    <property type="protein sequence ID" value="CAG8794330.1"/>
    <property type="molecule type" value="Genomic_DNA"/>
</dbReference>
<name>A0A9N9JUN0_9GLOM</name>
<protein>
    <submittedName>
        <fullName evidence="1">6235_t:CDS:1</fullName>
    </submittedName>
</protein>
<dbReference type="AlphaFoldDB" id="A0A9N9JUN0"/>
<accession>A0A9N9JUN0</accession>
<proteinExistence type="predicted"/>
<evidence type="ECO:0000313" key="1">
    <source>
        <dbReference type="EMBL" id="CAG8794330.1"/>
    </source>
</evidence>
<comment type="caution">
    <text evidence="1">The sequence shown here is derived from an EMBL/GenBank/DDBJ whole genome shotgun (WGS) entry which is preliminary data.</text>
</comment>
<sequence length="41" mass="4907">DRCREKRWWLSKRQLLELGFERMISKDADMVSASETCNSET</sequence>
<feature type="non-terminal residue" evidence="1">
    <location>
        <position position="41"/>
    </location>
</feature>
<feature type="non-terminal residue" evidence="1">
    <location>
        <position position="1"/>
    </location>
</feature>